<dbReference type="InterPro" id="IPR004635">
    <property type="entry name" value="Pept_S49_SppA"/>
</dbReference>
<name>A0A1I5CUD5_9HYPH</name>
<evidence type="ECO:0000259" key="6">
    <source>
        <dbReference type="Pfam" id="PF01343"/>
    </source>
</evidence>
<dbReference type="Gene3D" id="6.20.330.10">
    <property type="match status" value="1"/>
</dbReference>
<keyword evidence="5" id="KW-1133">Transmembrane helix</keyword>
<evidence type="ECO:0000313" key="8">
    <source>
        <dbReference type="Proteomes" id="UP000199236"/>
    </source>
</evidence>
<keyword evidence="2 7" id="KW-0645">Protease</keyword>
<dbReference type="PANTHER" id="PTHR42987:SF6">
    <property type="entry name" value="PROTEINASE IV"/>
    <property type="match status" value="1"/>
</dbReference>
<dbReference type="InterPro" id="IPR029045">
    <property type="entry name" value="ClpP/crotonase-like_dom_sf"/>
</dbReference>
<feature type="domain" description="Peptidase S49" evidence="6">
    <location>
        <begin position="109"/>
        <end position="259"/>
    </location>
</feature>
<dbReference type="EMBL" id="FOVR01000002">
    <property type="protein sequence ID" value="SFN90251.1"/>
    <property type="molecule type" value="Genomic_DNA"/>
</dbReference>
<keyword evidence="5" id="KW-0812">Transmembrane</keyword>
<accession>A0A1I5CUD5</accession>
<keyword evidence="4" id="KW-0720">Serine protease</keyword>
<dbReference type="STRING" id="655353.SAMN04488056_102347"/>
<dbReference type="SUPFAM" id="SSF52096">
    <property type="entry name" value="ClpP/crotonase"/>
    <property type="match status" value="1"/>
</dbReference>
<dbReference type="AlphaFoldDB" id="A0A1I5CUD5"/>
<evidence type="ECO:0000256" key="4">
    <source>
        <dbReference type="ARBA" id="ARBA00022825"/>
    </source>
</evidence>
<feature type="transmembrane region" description="Helical" evidence="5">
    <location>
        <begin position="20"/>
        <end position="42"/>
    </location>
</feature>
<keyword evidence="5" id="KW-0472">Membrane</keyword>
<keyword evidence="3" id="KW-0378">Hydrolase</keyword>
<dbReference type="GO" id="GO:0008236">
    <property type="term" value="F:serine-type peptidase activity"/>
    <property type="evidence" value="ECO:0007669"/>
    <property type="project" value="UniProtKB-KW"/>
</dbReference>
<dbReference type="CDD" id="cd07023">
    <property type="entry name" value="S49_Sppa_N_C"/>
    <property type="match status" value="1"/>
</dbReference>
<keyword evidence="8" id="KW-1185">Reference proteome</keyword>
<dbReference type="InterPro" id="IPR047272">
    <property type="entry name" value="S49_SppA_C"/>
</dbReference>
<dbReference type="Proteomes" id="UP000199236">
    <property type="component" value="Unassembled WGS sequence"/>
</dbReference>
<evidence type="ECO:0000256" key="3">
    <source>
        <dbReference type="ARBA" id="ARBA00022801"/>
    </source>
</evidence>
<dbReference type="Pfam" id="PF01343">
    <property type="entry name" value="Peptidase_S49"/>
    <property type="match status" value="1"/>
</dbReference>
<comment type="similarity">
    <text evidence="1">Belongs to the peptidase S49 family.</text>
</comment>
<evidence type="ECO:0000256" key="5">
    <source>
        <dbReference type="SAM" id="Phobius"/>
    </source>
</evidence>
<organism evidence="7 8">
    <name type="scientific">Cohaesibacter marisflavi</name>
    <dbReference type="NCBI Taxonomy" id="655353"/>
    <lineage>
        <taxon>Bacteria</taxon>
        <taxon>Pseudomonadati</taxon>
        <taxon>Pseudomonadota</taxon>
        <taxon>Alphaproteobacteria</taxon>
        <taxon>Hyphomicrobiales</taxon>
        <taxon>Cohaesibacteraceae</taxon>
    </lineage>
</organism>
<dbReference type="PANTHER" id="PTHR42987">
    <property type="entry name" value="PEPTIDASE S49"/>
    <property type="match status" value="1"/>
</dbReference>
<proteinExistence type="inferred from homology"/>
<dbReference type="NCBIfam" id="TIGR00706">
    <property type="entry name" value="SppA_dom"/>
    <property type="match status" value="1"/>
</dbReference>
<gene>
    <name evidence="7" type="ORF">SAMN04488056_102347</name>
</gene>
<evidence type="ECO:0000256" key="1">
    <source>
        <dbReference type="ARBA" id="ARBA00008683"/>
    </source>
</evidence>
<reference evidence="7 8" key="1">
    <citation type="submission" date="2016-10" db="EMBL/GenBank/DDBJ databases">
        <authorList>
            <person name="de Groot N.N."/>
        </authorList>
    </citation>
    <scope>NUCLEOTIDE SEQUENCE [LARGE SCALE GENOMIC DNA]</scope>
    <source>
        <strain evidence="7 8">CGMCC 1.9157</strain>
    </source>
</reference>
<evidence type="ECO:0000256" key="2">
    <source>
        <dbReference type="ARBA" id="ARBA00022670"/>
    </source>
</evidence>
<protein>
    <submittedName>
        <fullName evidence="7">Protease-4</fullName>
    </submittedName>
</protein>
<evidence type="ECO:0000313" key="7">
    <source>
        <dbReference type="EMBL" id="SFN90251.1"/>
    </source>
</evidence>
<dbReference type="OrthoDB" id="9764363at2"/>
<dbReference type="InterPro" id="IPR002142">
    <property type="entry name" value="Peptidase_S49"/>
</dbReference>
<dbReference type="RefSeq" id="WP_090069697.1">
    <property type="nucleotide sequence ID" value="NZ_FOVR01000002.1"/>
</dbReference>
<sequence length="321" mass="35269">MAFDMDHLVERRKLRRKLSVWRIVAVLALIILVAAASLNFVVDEDSLSHKKSHIAKIVFSGTIIGQERKLKLIRQLEKNDSVKGVIVSINSPGGATSGGEAIYNALKQLGEKKPVVASMDALAASAGYIIALPAERIFARRTSITGSIGVLFQYTDLTGLMDTVGVKMRSIKSAPLKAEPNPFSGQNPEAEAMIAKMIDDSFQWFVDLVAENRPFDRQRALELADGRIVTGGQAVDLQLVDELGGPEEAKNWLIQNHNLDSNLQLIEWKPEPITESFPFGFASKIAASLLPQPIIDLFDQRNTAVQLDGLVSVWQAQKNEQ</sequence>
<dbReference type="Gene3D" id="3.90.226.10">
    <property type="entry name" value="2-enoyl-CoA Hydratase, Chain A, domain 1"/>
    <property type="match status" value="1"/>
</dbReference>
<dbReference type="GO" id="GO:0006508">
    <property type="term" value="P:proteolysis"/>
    <property type="evidence" value="ECO:0007669"/>
    <property type="project" value="UniProtKB-KW"/>
</dbReference>